<gene>
    <name evidence="2" type="ORF">BT96DRAFT_1001790</name>
</gene>
<feature type="region of interest" description="Disordered" evidence="1">
    <location>
        <begin position="83"/>
        <end position="102"/>
    </location>
</feature>
<feature type="compositionally biased region" description="Polar residues" evidence="1">
    <location>
        <begin position="132"/>
        <end position="161"/>
    </location>
</feature>
<evidence type="ECO:0000313" key="2">
    <source>
        <dbReference type="EMBL" id="KAE9390953.1"/>
    </source>
</evidence>
<dbReference type="Proteomes" id="UP000799118">
    <property type="component" value="Unassembled WGS sequence"/>
</dbReference>
<keyword evidence="3" id="KW-1185">Reference proteome</keyword>
<feature type="compositionally biased region" description="Polar residues" evidence="1">
    <location>
        <begin position="85"/>
        <end position="101"/>
    </location>
</feature>
<protein>
    <submittedName>
        <fullName evidence="2">Uncharacterized protein</fullName>
    </submittedName>
</protein>
<organism evidence="2 3">
    <name type="scientific">Gymnopus androsaceus JB14</name>
    <dbReference type="NCBI Taxonomy" id="1447944"/>
    <lineage>
        <taxon>Eukaryota</taxon>
        <taxon>Fungi</taxon>
        <taxon>Dikarya</taxon>
        <taxon>Basidiomycota</taxon>
        <taxon>Agaricomycotina</taxon>
        <taxon>Agaricomycetes</taxon>
        <taxon>Agaricomycetidae</taxon>
        <taxon>Agaricales</taxon>
        <taxon>Marasmiineae</taxon>
        <taxon>Omphalotaceae</taxon>
        <taxon>Gymnopus</taxon>
    </lineage>
</organism>
<proteinExistence type="predicted"/>
<name>A0A6A4GZP0_9AGAR</name>
<dbReference type="EMBL" id="ML769640">
    <property type="protein sequence ID" value="KAE9390953.1"/>
    <property type="molecule type" value="Genomic_DNA"/>
</dbReference>
<reference evidence="2" key="1">
    <citation type="journal article" date="2019" name="Environ. Microbiol.">
        <title>Fungal ecological strategies reflected in gene transcription - a case study of two litter decomposers.</title>
        <authorList>
            <person name="Barbi F."/>
            <person name="Kohler A."/>
            <person name="Barry K."/>
            <person name="Baskaran P."/>
            <person name="Daum C."/>
            <person name="Fauchery L."/>
            <person name="Ihrmark K."/>
            <person name="Kuo A."/>
            <person name="LaButti K."/>
            <person name="Lipzen A."/>
            <person name="Morin E."/>
            <person name="Grigoriev I.V."/>
            <person name="Henrissat B."/>
            <person name="Lindahl B."/>
            <person name="Martin F."/>
        </authorList>
    </citation>
    <scope>NUCLEOTIDE SEQUENCE</scope>
    <source>
        <strain evidence="2">JB14</strain>
    </source>
</reference>
<sequence length="265" mass="29449">MDGFARESLRKSPAIAPETPIHLIVQPSNASQCQDPLRREEIAVEGAHGVEHGFRHPTLRSEELMPPPRKPGRRVTKNLALSIPTIPSTPSNASQYMSTAPRNPPTPLMPSAFLPSPVTPSISTISDMRTMGSHSRASDTFPSPHSATEFGHTSLQNSESLEPSAVGLEHQLWMSYANPTFSHSRPPVHPSKMSDSERLEKAIEFIVDELNYPSVAKFFTTYIQQIPRDTSASFGDRHRRTLKAFLQGRTKVKPVEIVEKIYGHR</sequence>
<dbReference type="AlphaFoldDB" id="A0A6A4GZP0"/>
<evidence type="ECO:0000256" key="1">
    <source>
        <dbReference type="SAM" id="MobiDB-lite"/>
    </source>
</evidence>
<evidence type="ECO:0000313" key="3">
    <source>
        <dbReference type="Proteomes" id="UP000799118"/>
    </source>
</evidence>
<accession>A0A6A4GZP0</accession>
<feature type="region of interest" description="Disordered" evidence="1">
    <location>
        <begin position="131"/>
        <end position="162"/>
    </location>
</feature>
<dbReference type="OrthoDB" id="3021788at2759"/>